<name>T1ADD2_9ZZZZ</name>
<dbReference type="EMBL" id="AUZY01010362">
    <property type="protein sequence ID" value="EQD38999.1"/>
    <property type="molecule type" value="Genomic_DNA"/>
</dbReference>
<feature type="non-terminal residue" evidence="2">
    <location>
        <position position="1"/>
    </location>
</feature>
<proteinExistence type="predicted"/>
<keyword evidence="1" id="KW-1133">Transmembrane helix</keyword>
<dbReference type="InterPro" id="IPR027417">
    <property type="entry name" value="P-loop_NTPase"/>
</dbReference>
<keyword evidence="1" id="KW-0472">Membrane</keyword>
<reference evidence="2" key="2">
    <citation type="journal article" date="2014" name="ISME J.">
        <title>Microbial stratification in low pH oxic and suboxic macroscopic growths along an acid mine drainage.</title>
        <authorList>
            <person name="Mendez-Garcia C."/>
            <person name="Mesa V."/>
            <person name="Sprenger R.R."/>
            <person name="Richter M."/>
            <person name="Diez M.S."/>
            <person name="Solano J."/>
            <person name="Bargiela R."/>
            <person name="Golyshina O.V."/>
            <person name="Manteca A."/>
            <person name="Ramos J.L."/>
            <person name="Gallego J.R."/>
            <person name="Llorente I."/>
            <person name="Martins Dos Santos V.A."/>
            <person name="Jensen O.N."/>
            <person name="Pelaez A.I."/>
            <person name="Sanchez J."/>
            <person name="Ferrer M."/>
        </authorList>
    </citation>
    <scope>NUCLEOTIDE SEQUENCE</scope>
</reference>
<evidence type="ECO:0000256" key="1">
    <source>
        <dbReference type="SAM" id="Phobius"/>
    </source>
</evidence>
<reference evidence="2" key="1">
    <citation type="submission" date="2013-08" db="EMBL/GenBank/DDBJ databases">
        <authorList>
            <person name="Mendez C."/>
            <person name="Richter M."/>
            <person name="Ferrer M."/>
            <person name="Sanchez J."/>
        </authorList>
    </citation>
    <scope>NUCLEOTIDE SEQUENCE</scope>
</reference>
<evidence type="ECO:0000313" key="2">
    <source>
        <dbReference type="EMBL" id="EQD38999.1"/>
    </source>
</evidence>
<sequence>GLVGRHVHVHRGAGLSLVNVRTWDTVQLDPNDYHAKQSADVEGWKYPKDLFPLYKSSTLHTHKVRLPAKLKWAGSAIVILLLGLIFGVHHVFAAFHSEDHGSLTAKLRAAQSGHVGLGPAAAGTAALSPKWRWTEARTVPPVAGCFASGNMCGCYGRNGHLLDITHAECLTALSRPLPLDLYGLRGSGRSRMSAHSARASSSVLPRPALISRALAVASAAGSQSGWGTNSSALRVDYVPPTYKGGQTPPAGVSGAGVGQ</sequence>
<protein>
    <submittedName>
        <fullName evidence="2">Zonular occludens toxin</fullName>
    </submittedName>
</protein>
<dbReference type="Gene3D" id="3.40.50.300">
    <property type="entry name" value="P-loop containing nucleotide triphosphate hydrolases"/>
    <property type="match status" value="1"/>
</dbReference>
<keyword evidence="1" id="KW-0812">Transmembrane</keyword>
<accession>T1ADD2</accession>
<comment type="caution">
    <text evidence="2">The sequence shown here is derived from an EMBL/GenBank/DDBJ whole genome shotgun (WGS) entry which is preliminary data.</text>
</comment>
<dbReference type="AlphaFoldDB" id="T1ADD2"/>
<gene>
    <name evidence="2" type="ORF">B1B_15573</name>
</gene>
<feature type="transmembrane region" description="Helical" evidence="1">
    <location>
        <begin position="72"/>
        <end position="92"/>
    </location>
</feature>
<organism evidence="2">
    <name type="scientific">mine drainage metagenome</name>
    <dbReference type="NCBI Taxonomy" id="410659"/>
    <lineage>
        <taxon>unclassified sequences</taxon>
        <taxon>metagenomes</taxon>
        <taxon>ecological metagenomes</taxon>
    </lineage>
</organism>